<dbReference type="AlphaFoldDB" id="A0A7X0IT45"/>
<evidence type="ECO:0000259" key="6">
    <source>
        <dbReference type="SMART" id="SM00062"/>
    </source>
</evidence>
<dbReference type="PANTHER" id="PTHR35936">
    <property type="entry name" value="MEMBRANE-BOUND LYTIC MUREIN TRANSGLYCOSYLASE F"/>
    <property type="match status" value="1"/>
</dbReference>
<sequence>MNLLKSWVAVGVAIAAAACLGAGGVSAQDGAKAEVRIGTEGAYKPWASMEASGELVGFDIDLAKAVCEEMHRSCRFGTQPWEGLIPALEQGKYDILIGGISITPQRAKRLLFTQSYGNLPINVAARKGEGLNGAKTWPDLKTALKGKAVGVQSGTQSQKFVDAELGGNVTVRLYDNQDSLNLDLLAGRVDAAVAGRSPWVDLVRSANGMDVEILSPDLTFKDFPYLGVGVGGLLRKNEQPLQDDWDKALCVLKRKGVVTQISQKWLGFDIATAPDPDRCREAG</sequence>
<dbReference type="InterPro" id="IPR018313">
    <property type="entry name" value="SBP_3_CS"/>
</dbReference>
<proteinExistence type="inferred from homology"/>
<dbReference type="RefSeq" id="WP_184706089.1">
    <property type="nucleotide sequence ID" value="NZ_JACHBG010000007.1"/>
</dbReference>
<evidence type="ECO:0000256" key="5">
    <source>
        <dbReference type="SAM" id="SignalP"/>
    </source>
</evidence>
<accession>A0A7X0IT45</accession>
<evidence type="ECO:0000313" key="8">
    <source>
        <dbReference type="Proteomes" id="UP000565576"/>
    </source>
</evidence>
<reference evidence="7 8" key="1">
    <citation type="submission" date="2020-08" db="EMBL/GenBank/DDBJ databases">
        <title>Genomic Encyclopedia of Type Strains, Phase IV (KMG-V): Genome sequencing to study the core and pangenomes of soil and plant-associated prokaryotes.</title>
        <authorList>
            <person name="Whitman W."/>
        </authorList>
    </citation>
    <scope>NUCLEOTIDE SEQUENCE [LARGE SCALE GENOMIC DNA]</scope>
    <source>
        <strain evidence="7 8">SEMIA 4060</strain>
    </source>
</reference>
<dbReference type="EMBL" id="JACHBG010000007">
    <property type="protein sequence ID" value="MBB6486282.1"/>
    <property type="molecule type" value="Genomic_DNA"/>
</dbReference>
<gene>
    <name evidence="7" type="ORF">GGD46_003577</name>
</gene>
<feature type="signal peptide" evidence="5">
    <location>
        <begin position="1"/>
        <end position="27"/>
    </location>
</feature>
<organism evidence="7 8">
    <name type="scientific">Rhizobium lusitanum</name>
    <dbReference type="NCBI Taxonomy" id="293958"/>
    <lineage>
        <taxon>Bacteria</taxon>
        <taxon>Pseudomonadati</taxon>
        <taxon>Pseudomonadota</taxon>
        <taxon>Alphaproteobacteria</taxon>
        <taxon>Hyphomicrobiales</taxon>
        <taxon>Rhizobiaceae</taxon>
        <taxon>Rhizobium/Agrobacterium group</taxon>
        <taxon>Rhizobium</taxon>
    </lineage>
</organism>
<feature type="chain" id="PRO_5031030861" evidence="5">
    <location>
        <begin position="28"/>
        <end position="283"/>
    </location>
</feature>
<dbReference type="Gene3D" id="3.40.190.10">
    <property type="entry name" value="Periplasmic binding protein-like II"/>
    <property type="match status" value="2"/>
</dbReference>
<keyword evidence="3 5" id="KW-0732">Signal</keyword>
<name>A0A7X0IT45_9HYPH</name>
<comment type="caution">
    <text evidence="7">The sequence shown here is derived from an EMBL/GenBank/DDBJ whole genome shotgun (WGS) entry which is preliminary data.</text>
</comment>
<dbReference type="Pfam" id="PF00497">
    <property type="entry name" value="SBP_bac_3"/>
    <property type="match status" value="1"/>
</dbReference>
<evidence type="ECO:0000256" key="3">
    <source>
        <dbReference type="ARBA" id="ARBA00022729"/>
    </source>
</evidence>
<dbReference type="Proteomes" id="UP000565576">
    <property type="component" value="Unassembled WGS sequence"/>
</dbReference>
<dbReference type="PROSITE" id="PS01039">
    <property type="entry name" value="SBP_BACTERIAL_3"/>
    <property type="match status" value="1"/>
</dbReference>
<dbReference type="InterPro" id="IPR001638">
    <property type="entry name" value="Solute-binding_3/MltF_N"/>
</dbReference>
<evidence type="ECO:0000256" key="4">
    <source>
        <dbReference type="RuleBase" id="RU003744"/>
    </source>
</evidence>
<dbReference type="SUPFAM" id="SSF53850">
    <property type="entry name" value="Periplasmic binding protein-like II"/>
    <property type="match status" value="1"/>
</dbReference>
<feature type="domain" description="Solute-binding protein family 3/N-terminal" evidence="6">
    <location>
        <begin position="34"/>
        <end position="269"/>
    </location>
</feature>
<evidence type="ECO:0000256" key="2">
    <source>
        <dbReference type="ARBA" id="ARBA00010333"/>
    </source>
</evidence>
<comment type="similarity">
    <text evidence="2 4">Belongs to the bacterial solute-binding protein 3 family.</text>
</comment>
<dbReference type="PROSITE" id="PS51257">
    <property type="entry name" value="PROKAR_LIPOPROTEIN"/>
    <property type="match status" value="1"/>
</dbReference>
<dbReference type="GO" id="GO:0042597">
    <property type="term" value="C:periplasmic space"/>
    <property type="evidence" value="ECO:0007669"/>
    <property type="project" value="UniProtKB-SubCell"/>
</dbReference>
<dbReference type="PANTHER" id="PTHR35936:SF19">
    <property type="entry name" value="AMINO-ACID-BINDING PROTEIN YXEM-RELATED"/>
    <property type="match status" value="1"/>
</dbReference>
<comment type="subcellular location">
    <subcellularLocation>
        <location evidence="1">Periplasm</location>
    </subcellularLocation>
</comment>
<evidence type="ECO:0000313" key="7">
    <source>
        <dbReference type="EMBL" id="MBB6486282.1"/>
    </source>
</evidence>
<dbReference type="SMART" id="SM00062">
    <property type="entry name" value="PBPb"/>
    <property type="match status" value="1"/>
</dbReference>
<protein>
    <submittedName>
        <fullName evidence="7">ABC-type amino acid transport substrate-binding protein</fullName>
    </submittedName>
</protein>
<evidence type="ECO:0000256" key="1">
    <source>
        <dbReference type="ARBA" id="ARBA00004418"/>
    </source>
</evidence>